<dbReference type="Pfam" id="PF00581">
    <property type="entry name" value="Rhodanese"/>
    <property type="match status" value="1"/>
</dbReference>
<dbReference type="PROSITE" id="PS50206">
    <property type="entry name" value="RHODANESE_3"/>
    <property type="match status" value="1"/>
</dbReference>
<name>A0A2T0FBJ2_9ASCO</name>
<evidence type="ECO:0000256" key="1">
    <source>
        <dbReference type="ARBA" id="ARBA00000707"/>
    </source>
</evidence>
<dbReference type="PROSITE" id="PS00972">
    <property type="entry name" value="USP_1"/>
    <property type="match status" value="1"/>
</dbReference>
<evidence type="ECO:0000256" key="7">
    <source>
        <dbReference type="RuleBase" id="RU366025"/>
    </source>
</evidence>
<feature type="region of interest" description="Disordered" evidence="8">
    <location>
        <begin position="379"/>
        <end position="424"/>
    </location>
</feature>
<dbReference type="SMART" id="SM00450">
    <property type="entry name" value="RHOD"/>
    <property type="match status" value="1"/>
</dbReference>
<dbReference type="EC" id="3.4.19.12" evidence="7"/>
<evidence type="ECO:0000256" key="6">
    <source>
        <dbReference type="ARBA" id="ARBA00022807"/>
    </source>
</evidence>
<keyword evidence="12" id="KW-1185">Reference proteome</keyword>
<dbReference type="InterPro" id="IPR036873">
    <property type="entry name" value="Rhodanese-like_dom_sf"/>
</dbReference>
<dbReference type="Gene3D" id="3.40.250.10">
    <property type="entry name" value="Rhodanese-like domain"/>
    <property type="match status" value="1"/>
</dbReference>
<dbReference type="Gene3D" id="3.90.70.10">
    <property type="entry name" value="Cysteine proteinases"/>
    <property type="match status" value="1"/>
</dbReference>
<dbReference type="EMBL" id="NDIQ01000001">
    <property type="protein sequence ID" value="PRT52383.1"/>
    <property type="molecule type" value="Genomic_DNA"/>
</dbReference>
<feature type="compositionally biased region" description="Polar residues" evidence="8">
    <location>
        <begin position="466"/>
        <end position="479"/>
    </location>
</feature>
<protein>
    <recommendedName>
        <fullName evidence="7">Ubiquitin carboxyl-terminal hydrolase</fullName>
        <ecNumber evidence="7">3.4.19.12</ecNumber>
    </recommendedName>
</protein>
<feature type="domain" description="Rhodanese" evidence="9">
    <location>
        <begin position="233"/>
        <end position="345"/>
    </location>
</feature>
<evidence type="ECO:0000256" key="4">
    <source>
        <dbReference type="ARBA" id="ARBA00022786"/>
    </source>
</evidence>
<dbReference type="GO" id="GO:0006508">
    <property type="term" value="P:proteolysis"/>
    <property type="evidence" value="ECO:0007669"/>
    <property type="project" value="UniProtKB-KW"/>
</dbReference>
<accession>A0A2T0FBJ2</accession>
<evidence type="ECO:0000259" key="9">
    <source>
        <dbReference type="PROSITE" id="PS50206"/>
    </source>
</evidence>
<evidence type="ECO:0000313" key="11">
    <source>
        <dbReference type="EMBL" id="PRT52383.1"/>
    </source>
</evidence>
<dbReference type="CDD" id="cd02674">
    <property type="entry name" value="Peptidase_C19R"/>
    <property type="match status" value="1"/>
</dbReference>
<organism evidence="11 12">
    <name type="scientific">Wickerhamiella sorbophila</name>
    <dbReference type="NCBI Taxonomy" id="45607"/>
    <lineage>
        <taxon>Eukaryota</taxon>
        <taxon>Fungi</taxon>
        <taxon>Dikarya</taxon>
        <taxon>Ascomycota</taxon>
        <taxon>Saccharomycotina</taxon>
        <taxon>Dipodascomycetes</taxon>
        <taxon>Dipodascales</taxon>
        <taxon>Trichomonascaceae</taxon>
        <taxon>Wickerhamiella</taxon>
    </lineage>
</organism>
<keyword evidence="6 7" id="KW-0788">Thiol protease</keyword>
<dbReference type="InterPro" id="IPR018200">
    <property type="entry name" value="USP_CS"/>
</dbReference>
<dbReference type="Pfam" id="PF00443">
    <property type="entry name" value="UCH"/>
    <property type="match status" value="1"/>
</dbReference>
<feature type="region of interest" description="Disordered" evidence="8">
    <location>
        <begin position="460"/>
        <end position="479"/>
    </location>
</feature>
<comment type="caution">
    <text evidence="11">The sequence shown here is derived from an EMBL/GenBank/DDBJ whole genome shotgun (WGS) entry which is preliminary data.</text>
</comment>
<evidence type="ECO:0000313" key="12">
    <source>
        <dbReference type="Proteomes" id="UP000238350"/>
    </source>
</evidence>
<reference evidence="11 12" key="1">
    <citation type="submission" date="2017-04" db="EMBL/GenBank/DDBJ databases">
        <title>Genome sequencing of [Candida] sorbophila.</title>
        <authorList>
            <person name="Ahn J.O."/>
        </authorList>
    </citation>
    <scope>NUCLEOTIDE SEQUENCE [LARGE SCALE GENOMIC DNA]</scope>
    <source>
        <strain evidence="11 12">DS02</strain>
    </source>
</reference>
<evidence type="ECO:0000259" key="10">
    <source>
        <dbReference type="PROSITE" id="PS50235"/>
    </source>
</evidence>
<evidence type="ECO:0000256" key="2">
    <source>
        <dbReference type="ARBA" id="ARBA00009085"/>
    </source>
</evidence>
<evidence type="ECO:0000256" key="3">
    <source>
        <dbReference type="ARBA" id="ARBA00022670"/>
    </source>
</evidence>
<dbReference type="OrthoDB" id="292964at2759"/>
<dbReference type="RefSeq" id="XP_024662329.1">
    <property type="nucleotide sequence ID" value="XM_024806561.1"/>
</dbReference>
<keyword evidence="4 7" id="KW-0833">Ubl conjugation pathway</keyword>
<keyword evidence="3 7" id="KW-0645">Protease</keyword>
<dbReference type="PANTHER" id="PTHR21646">
    <property type="entry name" value="UBIQUITIN CARBOXYL-TERMINAL HYDROLASE"/>
    <property type="match status" value="1"/>
</dbReference>
<comment type="similarity">
    <text evidence="2 7">Belongs to the peptidase C19 family.</text>
</comment>
<feature type="compositionally biased region" description="Low complexity" evidence="8">
    <location>
        <begin position="393"/>
        <end position="412"/>
    </location>
</feature>
<dbReference type="InterPro" id="IPR028889">
    <property type="entry name" value="USP"/>
</dbReference>
<gene>
    <name evidence="11" type="ORF">B9G98_00003</name>
</gene>
<dbReference type="STRING" id="45607.A0A2T0FBJ2"/>
<comment type="catalytic activity">
    <reaction evidence="1 7">
        <text>Thiol-dependent hydrolysis of ester, thioester, amide, peptide and isopeptide bonds formed by the C-terminal Gly of ubiquitin (a 76-residue protein attached to proteins as an intracellular targeting signal).</text>
        <dbReference type="EC" id="3.4.19.12"/>
    </reaction>
</comment>
<feature type="region of interest" description="Disordered" evidence="8">
    <location>
        <begin position="488"/>
        <end position="513"/>
    </location>
</feature>
<feature type="domain" description="USP" evidence="10">
    <location>
        <begin position="532"/>
        <end position="888"/>
    </location>
</feature>
<dbReference type="PROSITE" id="PS50235">
    <property type="entry name" value="USP_3"/>
    <property type="match status" value="1"/>
</dbReference>
<dbReference type="InterPro" id="IPR001763">
    <property type="entry name" value="Rhodanese-like_dom"/>
</dbReference>
<keyword evidence="5 7" id="KW-0378">Hydrolase</keyword>
<dbReference type="PROSITE" id="PS00973">
    <property type="entry name" value="USP_2"/>
    <property type="match status" value="1"/>
</dbReference>
<dbReference type="InterPro" id="IPR001394">
    <property type="entry name" value="Peptidase_C19_UCH"/>
</dbReference>
<dbReference type="GO" id="GO:0016579">
    <property type="term" value="P:protein deubiquitination"/>
    <property type="evidence" value="ECO:0007669"/>
    <property type="project" value="InterPro"/>
</dbReference>
<evidence type="ECO:0000256" key="5">
    <source>
        <dbReference type="ARBA" id="ARBA00022801"/>
    </source>
</evidence>
<dbReference type="InterPro" id="IPR038765">
    <property type="entry name" value="Papain-like_cys_pep_sf"/>
</dbReference>
<dbReference type="Proteomes" id="UP000238350">
    <property type="component" value="Unassembled WGS sequence"/>
</dbReference>
<sequence>MSDSKPVKHYVRQALELVEAHKALVGQGKIEQASAKLLQANHVLQDVIPGLPTYPQFCANPKSPFVQSYHELCAVVNSLLPLERQNRSESLPDTNEDDLTRRFERLRGARSLPKDSASASTAPHPPIGTGHLLKGLQNGLLVVGRNSSLKNSLNAGTPGIQAYSPPQIPPIPKVFKPPAMPQLQSRLASPLSNIPAVPKCAPPPPPSQPQNGAAAVVDVNTLRGWLKYIPDLVVILDVRDRDDFDRCHIEAPWIACLEPVSLRANMSDADLEDSLVIAPDSESAAFSARKTVKHVVVYTKNSRSGSELSPPVSYVFQALESAGIHPTLLNGGFDAWLEAVLPVVATTVSRDRSPFKMDDELPSGDWVVSNGAVGSHISSLSHSFESPPKNEQLSVVSSTSSISGSSLPSAPIYSPPQPPSSSEEYRAFNLKYPDLKEPSYQLPQTQQFAMRTHSRVLPQPIPRVPVSSQVPPLSMPSSLQTVPTILPVSSRNRMPSPSGLPGPSTPASPRSDSIRVTWPKSQKYHVALSYLTGLVNLGNTCYMNCILQCLQGTPQLAVPFLDRSYKQFVNVKSRLGYQGRMANEFAALTTAMARAGTGGYVAARGMKNLAGILNETFAGTDQQDCQEFLVFVLDGLHEDLNVNGHRERLRELDEREERVRERYNVRLASTIEWERYLKSDTSLIVDMFQGQYMSRLKCMVCGTTSSTYTAFSTLSLPLAAGRSIDLYQCFAQFVAPEVLDGDDAWFCSHCKRKQRTIKTMSISRLPPVLVIHLKRFKRTMHSVDKLETPVQYPLYNLDLTGYWPNPEITDPEHRNRLDQLPKRGQQPPFRYNLYAVTAHDGSLKSGHYTAYVSKPGTGWCHYDDIHVTRVSEQAALTNKAYLLFYQRI</sequence>
<dbReference type="SUPFAM" id="SSF54001">
    <property type="entry name" value="Cysteine proteinases"/>
    <property type="match status" value="1"/>
</dbReference>
<dbReference type="GeneID" id="36513752"/>
<evidence type="ECO:0000256" key="8">
    <source>
        <dbReference type="SAM" id="MobiDB-lite"/>
    </source>
</evidence>
<proteinExistence type="inferred from homology"/>
<dbReference type="PANTHER" id="PTHR21646:SF95">
    <property type="entry name" value="UBIQUITIN CARBOXYL-TERMINAL HYDROLASE 4-RELATED"/>
    <property type="match status" value="1"/>
</dbReference>
<dbReference type="SUPFAM" id="SSF52821">
    <property type="entry name" value="Rhodanese/Cell cycle control phosphatase"/>
    <property type="match status" value="1"/>
</dbReference>
<dbReference type="GO" id="GO:0004843">
    <property type="term" value="F:cysteine-type deubiquitinase activity"/>
    <property type="evidence" value="ECO:0007669"/>
    <property type="project" value="UniProtKB-UniRule"/>
</dbReference>
<dbReference type="AlphaFoldDB" id="A0A2T0FBJ2"/>
<feature type="region of interest" description="Disordered" evidence="8">
    <location>
        <begin position="107"/>
        <end position="127"/>
    </location>
</feature>
<dbReference type="InterPro" id="IPR050185">
    <property type="entry name" value="Ub_carboxyl-term_hydrolase"/>
</dbReference>